<evidence type="ECO:0000256" key="9">
    <source>
        <dbReference type="ARBA" id="ARBA00023303"/>
    </source>
</evidence>
<name>A0A2U1CXR7_9GAMM</name>
<dbReference type="PRINTS" id="PR00762">
    <property type="entry name" value="CLCHANNEL"/>
</dbReference>
<keyword evidence="10" id="KW-0129">CBS domain</keyword>
<feature type="transmembrane region" description="Helical" evidence="11">
    <location>
        <begin position="338"/>
        <end position="357"/>
    </location>
</feature>
<keyword evidence="8" id="KW-0868">Chloride</keyword>
<keyword evidence="4 11" id="KW-1133">Transmembrane helix</keyword>
<sequence>MSSWKDRINLELFPLFRRKLAGVDGLPQLTILGLVSGIITGAVILAFRFAIEWPLATWLPGQTGEAFESLPLLTRSLLPLGGALLLGLLLHRLHISDRKVGVTYILERLNYHQGYISLKSAMVQFITGVGTVVTGQSSGREGPAVHLGAAASSLIGQWMRLPNNSIRTLVACGAAAAISASFNTPIAGVIFAMEVVMMEYTIAGFTPIIMASVSAAVVTQAVYGTTPAFDVPAPTMQSLLEIPWILAIAVAIGVASAGFVRLLVAATRFNHHPITLRMAVAGLIMVPFAALVPEVMGIGYDTVSKAIHGQLTVGVLIGVALAKLVATAVTIGLGMPSGLIGPTIFIGATLGGAFGLIGAQIAPNAVSGIGFYAMLGMGAMMGSVLQAPLAALMALLELTRNPNIILPGMLIITTSSLIANQVFGQRSIFLSVLRSQGMSYQTNPVIQALRRVSVAGIMERSVRRTRRNITLKAARKLLKTEPRWLVIDGQKGPTAAMPAVDLARHLEDHAEELTAAEDALDEPEPAVIDLMKIPANRRDLAPVEFQATLEEALNRFDETKAEALYVTRHGAPGIQRILGLIQRADIEHHYQYKRR</sequence>
<evidence type="ECO:0000313" key="13">
    <source>
        <dbReference type="EMBL" id="PVY77051.1"/>
    </source>
</evidence>
<evidence type="ECO:0000256" key="11">
    <source>
        <dbReference type="SAM" id="Phobius"/>
    </source>
</evidence>
<comment type="subcellular location">
    <subcellularLocation>
        <location evidence="1">Membrane</location>
        <topology evidence="1">Multi-pass membrane protein</topology>
    </subcellularLocation>
</comment>
<gene>
    <name evidence="13" type="ORF">C8D92_104285</name>
</gene>
<feature type="transmembrane region" description="Helical" evidence="11">
    <location>
        <begin position="242"/>
        <end position="264"/>
    </location>
</feature>
<dbReference type="InterPro" id="IPR001807">
    <property type="entry name" value="ClC"/>
</dbReference>
<dbReference type="SUPFAM" id="SSF81340">
    <property type="entry name" value="Clc chloride channel"/>
    <property type="match status" value="1"/>
</dbReference>
<dbReference type="AlphaFoldDB" id="A0A2U1CXR7"/>
<feature type="transmembrane region" description="Helical" evidence="11">
    <location>
        <begin position="26"/>
        <end position="50"/>
    </location>
</feature>
<evidence type="ECO:0000256" key="3">
    <source>
        <dbReference type="ARBA" id="ARBA00022692"/>
    </source>
</evidence>
<evidence type="ECO:0000256" key="6">
    <source>
        <dbReference type="ARBA" id="ARBA00023136"/>
    </source>
</evidence>
<dbReference type="CDD" id="cd00400">
    <property type="entry name" value="Voltage_gated_ClC"/>
    <property type="match status" value="1"/>
</dbReference>
<evidence type="ECO:0000256" key="7">
    <source>
        <dbReference type="ARBA" id="ARBA00023173"/>
    </source>
</evidence>
<dbReference type="Pfam" id="PF00654">
    <property type="entry name" value="Voltage_CLC"/>
    <property type="match status" value="1"/>
</dbReference>
<feature type="transmembrane region" description="Helical" evidence="11">
    <location>
        <begin position="306"/>
        <end position="326"/>
    </location>
</feature>
<organism evidence="13 14">
    <name type="scientific">Tamilnaduibacter salinus</name>
    <dbReference type="NCBI Taxonomy" id="1484056"/>
    <lineage>
        <taxon>Bacteria</taxon>
        <taxon>Pseudomonadati</taxon>
        <taxon>Pseudomonadota</taxon>
        <taxon>Gammaproteobacteria</taxon>
        <taxon>Pseudomonadales</taxon>
        <taxon>Marinobacteraceae</taxon>
        <taxon>Tamilnaduibacter</taxon>
    </lineage>
</organism>
<feature type="transmembrane region" description="Helical" evidence="11">
    <location>
        <begin position="369"/>
        <end position="392"/>
    </location>
</feature>
<dbReference type="InterPro" id="IPR014743">
    <property type="entry name" value="Cl-channel_core"/>
</dbReference>
<dbReference type="Proteomes" id="UP000245887">
    <property type="component" value="Unassembled WGS sequence"/>
</dbReference>
<keyword evidence="7" id="KW-0869">Chloride channel</keyword>
<proteinExistence type="predicted"/>
<dbReference type="GO" id="GO:0034707">
    <property type="term" value="C:chloride channel complex"/>
    <property type="evidence" value="ECO:0007669"/>
    <property type="project" value="UniProtKB-KW"/>
</dbReference>
<evidence type="ECO:0000256" key="1">
    <source>
        <dbReference type="ARBA" id="ARBA00004141"/>
    </source>
</evidence>
<dbReference type="EMBL" id="QEKQ01000004">
    <property type="protein sequence ID" value="PVY77051.1"/>
    <property type="molecule type" value="Genomic_DNA"/>
</dbReference>
<dbReference type="PANTHER" id="PTHR43427:SF6">
    <property type="entry name" value="CHLORIDE CHANNEL PROTEIN CLC-E"/>
    <property type="match status" value="1"/>
</dbReference>
<feature type="domain" description="CBS" evidence="12">
    <location>
        <begin position="535"/>
        <end position="595"/>
    </location>
</feature>
<dbReference type="InterPro" id="IPR050368">
    <property type="entry name" value="ClC-type_chloride_channel"/>
</dbReference>
<evidence type="ECO:0000256" key="5">
    <source>
        <dbReference type="ARBA" id="ARBA00023065"/>
    </source>
</evidence>
<evidence type="ECO:0000256" key="2">
    <source>
        <dbReference type="ARBA" id="ARBA00022448"/>
    </source>
</evidence>
<dbReference type="InterPro" id="IPR000644">
    <property type="entry name" value="CBS_dom"/>
</dbReference>
<protein>
    <submittedName>
        <fullName evidence="13">CIC family chloride channel protein</fullName>
    </submittedName>
</protein>
<comment type="caution">
    <text evidence="13">The sequence shown here is derived from an EMBL/GenBank/DDBJ whole genome shotgun (WGS) entry which is preliminary data.</text>
</comment>
<dbReference type="Gene3D" id="1.10.3080.10">
    <property type="entry name" value="Clc chloride channel"/>
    <property type="match status" value="1"/>
</dbReference>
<dbReference type="SUPFAM" id="SSF54631">
    <property type="entry name" value="CBS-domain pair"/>
    <property type="match status" value="1"/>
</dbReference>
<feature type="transmembrane region" description="Helical" evidence="11">
    <location>
        <begin position="404"/>
        <end position="423"/>
    </location>
</feature>
<keyword evidence="5" id="KW-0406">Ion transport</keyword>
<dbReference type="PROSITE" id="PS51371">
    <property type="entry name" value="CBS"/>
    <property type="match status" value="1"/>
</dbReference>
<dbReference type="GO" id="GO:0005254">
    <property type="term" value="F:chloride channel activity"/>
    <property type="evidence" value="ECO:0007669"/>
    <property type="project" value="UniProtKB-KW"/>
</dbReference>
<evidence type="ECO:0000256" key="4">
    <source>
        <dbReference type="ARBA" id="ARBA00022989"/>
    </source>
</evidence>
<evidence type="ECO:0000256" key="10">
    <source>
        <dbReference type="PROSITE-ProRule" id="PRU00703"/>
    </source>
</evidence>
<dbReference type="InterPro" id="IPR046342">
    <property type="entry name" value="CBS_dom_sf"/>
</dbReference>
<dbReference type="RefSeq" id="WP_116919026.1">
    <property type="nucleotide sequence ID" value="NZ_QEKQ01000004.1"/>
</dbReference>
<keyword evidence="3 11" id="KW-0812">Transmembrane</keyword>
<dbReference type="OrthoDB" id="9767361at2"/>
<feature type="transmembrane region" description="Helical" evidence="11">
    <location>
        <begin position="200"/>
        <end position="222"/>
    </location>
</feature>
<evidence type="ECO:0000313" key="14">
    <source>
        <dbReference type="Proteomes" id="UP000245887"/>
    </source>
</evidence>
<evidence type="ECO:0000259" key="12">
    <source>
        <dbReference type="PROSITE" id="PS51371"/>
    </source>
</evidence>
<feature type="transmembrane region" description="Helical" evidence="11">
    <location>
        <begin position="276"/>
        <end position="300"/>
    </location>
</feature>
<keyword evidence="2" id="KW-0813">Transport</keyword>
<keyword evidence="6 11" id="KW-0472">Membrane</keyword>
<dbReference type="PANTHER" id="PTHR43427">
    <property type="entry name" value="CHLORIDE CHANNEL PROTEIN CLC-E"/>
    <property type="match status" value="1"/>
</dbReference>
<accession>A0A2U1CXR7</accession>
<evidence type="ECO:0000256" key="8">
    <source>
        <dbReference type="ARBA" id="ARBA00023214"/>
    </source>
</evidence>
<feature type="transmembrane region" description="Helical" evidence="11">
    <location>
        <begin position="70"/>
        <end position="90"/>
    </location>
</feature>
<reference evidence="13 14" key="1">
    <citation type="submission" date="2018-04" db="EMBL/GenBank/DDBJ databases">
        <title>Genomic Encyclopedia of Type Strains, Phase IV (KMG-IV): sequencing the most valuable type-strain genomes for metagenomic binning, comparative biology and taxonomic classification.</title>
        <authorList>
            <person name="Goeker M."/>
        </authorList>
    </citation>
    <scope>NUCLEOTIDE SEQUENCE [LARGE SCALE GENOMIC DNA]</scope>
    <source>
        <strain evidence="13 14">DSM 28688</strain>
    </source>
</reference>
<keyword evidence="9" id="KW-0407">Ion channel</keyword>